<protein>
    <recommendedName>
        <fullName evidence="10">RecA family profile 1 domain-containing protein</fullName>
    </recommendedName>
</protein>
<dbReference type="GO" id="GO:0005524">
    <property type="term" value="F:ATP binding"/>
    <property type="evidence" value="ECO:0007669"/>
    <property type="project" value="UniProtKB-KW"/>
</dbReference>
<evidence type="ECO:0000256" key="7">
    <source>
        <dbReference type="ARBA" id="ARBA00023172"/>
    </source>
</evidence>
<dbReference type="Proteomes" id="UP001152759">
    <property type="component" value="Chromosome 1"/>
</dbReference>
<dbReference type="InterPro" id="IPR013632">
    <property type="entry name" value="Rad51_C"/>
</dbReference>
<dbReference type="EMBL" id="OU963862">
    <property type="protein sequence ID" value="CAH0382110.1"/>
    <property type="molecule type" value="Genomic_DNA"/>
</dbReference>
<dbReference type="PROSITE" id="PS50162">
    <property type="entry name" value="RECA_2"/>
    <property type="match status" value="1"/>
</dbReference>
<dbReference type="SUPFAM" id="SSF52540">
    <property type="entry name" value="P-loop containing nucleoside triphosphate hydrolases"/>
    <property type="match status" value="1"/>
</dbReference>
<comment type="subcellular location">
    <subcellularLocation>
        <location evidence="1">Nucleus</location>
    </subcellularLocation>
</comment>
<proteinExistence type="inferred from homology"/>
<name>A0A9P0A147_BEMTA</name>
<keyword evidence="8" id="KW-0234">DNA repair</keyword>
<evidence type="ECO:0000256" key="1">
    <source>
        <dbReference type="ARBA" id="ARBA00004123"/>
    </source>
</evidence>
<sequence>MNRLDSVKSPLLSESVLQNLFSKKIFTVQKFLEEKPDRIASISSLQIKDVITLRESLITQFSAFVKKGVDEFLDLKDNSVELESGIECLDNLLGEVLRTGNIIEICGLTGSGKTQLCLTIGVNNSLRRNIIVHFIDTSLGNFTGDRIENILENKKLTKETIKDAMNRIKITKVRTMDELVSTLHQLKTSLGNQETCCRLIIIDSLSGVYLPMLNEADNDGSCFMNHIASLMRFISKQFHLLFLVVNLATKVFDPEACLEHSDEAPVEPNTPFKDLRPLLGRYWLHVPSTRLLIHRIDDRNLHDTTRTISVLKSSSIPIFSSCSVTIAKEGIVQSETND</sequence>
<keyword evidence="4" id="KW-0227">DNA damage</keyword>
<evidence type="ECO:0000256" key="2">
    <source>
        <dbReference type="ARBA" id="ARBA00007095"/>
    </source>
</evidence>
<dbReference type="InterPro" id="IPR051988">
    <property type="entry name" value="HRR_RAD51_Paralog"/>
</dbReference>
<keyword evidence="9" id="KW-0539">Nucleus</keyword>
<dbReference type="CDD" id="cd19489">
    <property type="entry name" value="Rad51D"/>
    <property type="match status" value="1"/>
</dbReference>
<dbReference type="InterPro" id="IPR027417">
    <property type="entry name" value="P-loop_NTPase"/>
</dbReference>
<evidence type="ECO:0000256" key="8">
    <source>
        <dbReference type="ARBA" id="ARBA00023204"/>
    </source>
</evidence>
<dbReference type="PANTHER" id="PTHR46457:SF1">
    <property type="entry name" value="DNA REPAIR PROTEIN RAD51 HOMOLOG 4"/>
    <property type="match status" value="1"/>
</dbReference>
<dbReference type="GO" id="GO:0000723">
    <property type="term" value="P:telomere maintenance"/>
    <property type="evidence" value="ECO:0007669"/>
    <property type="project" value="TreeGrafter"/>
</dbReference>
<keyword evidence="12" id="KW-1185">Reference proteome</keyword>
<dbReference type="PANTHER" id="PTHR46457">
    <property type="entry name" value="DNA REPAIR PROTEIN RAD51 HOMOLOG 4"/>
    <property type="match status" value="1"/>
</dbReference>
<dbReference type="GO" id="GO:0000400">
    <property type="term" value="F:four-way junction DNA binding"/>
    <property type="evidence" value="ECO:0007669"/>
    <property type="project" value="TreeGrafter"/>
</dbReference>
<comment type="similarity">
    <text evidence="2">Belongs to the RecA family. RAD51 subfamily.</text>
</comment>
<dbReference type="GO" id="GO:0005657">
    <property type="term" value="C:replication fork"/>
    <property type="evidence" value="ECO:0007669"/>
    <property type="project" value="TreeGrafter"/>
</dbReference>
<dbReference type="InterPro" id="IPR047323">
    <property type="entry name" value="Rad51D_C"/>
</dbReference>
<keyword evidence="6" id="KW-0238">DNA-binding</keyword>
<evidence type="ECO:0000259" key="10">
    <source>
        <dbReference type="PROSITE" id="PS50162"/>
    </source>
</evidence>
<dbReference type="GO" id="GO:0042148">
    <property type="term" value="P:DNA strand invasion"/>
    <property type="evidence" value="ECO:0007669"/>
    <property type="project" value="TreeGrafter"/>
</dbReference>
<evidence type="ECO:0000313" key="11">
    <source>
        <dbReference type="EMBL" id="CAH0382110.1"/>
    </source>
</evidence>
<dbReference type="Pfam" id="PF08423">
    <property type="entry name" value="Rad51"/>
    <property type="match status" value="1"/>
</dbReference>
<dbReference type="Gene3D" id="3.40.50.300">
    <property type="entry name" value="P-loop containing nucleotide triphosphate hydrolases"/>
    <property type="match status" value="1"/>
</dbReference>
<evidence type="ECO:0000256" key="5">
    <source>
        <dbReference type="ARBA" id="ARBA00022840"/>
    </source>
</evidence>
<dbReference type="KEGG" id="btab:109031641"/>
<evidence type="ECO:0000256" key="3">
    <source>
        <dbReference type="ARBA" id="ARBA00022741"/>
    </source>
</evidence>
<dbReference type="GO" id="GO:0005815">
    <property type="term" value="C:microtubule organizing center"/>
    <property type="evidence" value="ECO:0007669"/>
    <property type="project" value="TreeGrafter"/>
</dbReference>
<organism evidence="11 12">
    <name type="scientific">Bemisia tabaci</name>
    <name type="common">Sweetpotato whitefly</name>
    <name type="synonym">Aleurodes tabaci</name>
    <dbReference type="NCBI Taxonomy" id="7038"/>
    <lineage>
        <taxon>Eukaryota</taxon>
        <taxon>Metazoa</taxon>
        <taxon>Ecdysozoa</taxon>
        <taxon>Arthropoda</taxon>
        <taxon>Hexapoda</taxon>
        <taxon>Insecta</taxon>
        <taxon>Pterygota</taxon>
        <taxon>Neoptera</taxon>
        <taxon>Paraneoptera</taxon>
        <taxon>Hemiptera</taxon>
        <taxon>Sternorrhyncha</taxon>
        <taxon>Aleyrodoidea</taxon>
        <taxon>Aleyrodidae</taxon>
        <taxon>Aleyrodinae</taxon>
        <taxon>Bemisia</taxon>
    </lineage>
</organism>
<dbReference type="GO" id="GO:0033063">
    <property type="term" value="C:Rad51B-Rad51C-Rad51D-XRCC2 complex"/>
    <property type="evidence" value="ECO:0007669"/>
    <property type="project" value="TreeGrafter"/>
</dbReference>
<dbReference type="GO" id="GO:0000724">
    <property type="term" value="P:double-strand break repair via homologous recombination"/>
    <property type="evidence" value="ECO:0007669"/>
    <property type="project" value="TreeGrafter"/>
</dbReference>
<evidence type="ECO:0000256" key="4">
    <source>
        <dbReference type="ARBA" id="ARBA00022763"/>
    </source>
</evidence>
<dbReference type="GO" id="GO:0140664">
    <property type="term" value="F:ATP-dependent DNA damage sensor activity"/>
    <property type="evidence" value="ECO:0007669"/>
    <property type="project" value="InterPro"/>
</dbReference>
<keyword evidence="3" id="KW-0547">Nucleotide-binding</keyword>
<evidence type="ECO:0000256" key="9">
    <source>
        <dbReference type="ARBA" id="ARBA00023242"/>
    </source>
</evidence>
<keyword evidence="5" id="KW-0067">ATP-binding</keyword>
<dbReference type="GO" id="GO:0007131">
    <property type="term" value="P:reciprocal meiotic recombination"/>
    <property type="evidence" value="ECO:0007669"/>
    <property type="project" value="TreeGrafter"/>
</dbReference>
<evidence type="ECO:0000313" key="12">
    <source>
        <dbReference type="Proteomes" id="UP001152759"/>
    </source>
</evidence>
<keyword evidence="7" id="KW-0233">DNA recombination</keyword>
<evidence type="ECO:0000256" key="6">
    <source>
        <dbReference type="ARBA" id="ARBA00023125"/>
    </source>
</evidence>
<feature type="domain" description="RecA family profile 1" evidence="10">
    <location>
        <begin position="78"/>
        <end position="251"/>
    </location>
</feature>
<reference evidence="11" key="1">
    <citation type="submission" date="2021-12" db="EMBL/GenBank/DDBJ databases">
        <authorList>
            <person name="King R."/>
        </authorList>
    </citation>
    <scope>NUCLEOTIDE SEQUENCE</scope>
</reference>
<dbReference type="GO" id="GO:0003697">
    <property type="term" value="F:single-stranded DNA binding"/>
    <property type="evidence" value="ECO:0007669"/>
    <property type="project" value="TreeGrafter"/>
</dbReference>
<dbReference type="AlphaFoldDB" id="A0A9P0A147"/>
<dbReference type="InterPro" id="IPR020588">
    <property type="entry name" value="RecA_ATP-bd"/>
</dbReference>
<gene>
    <name evidence="11" type="ORF">BEMITA_LOCUS1693</name>
</gene>
<accession>A0A9P0A147</accession>